<evidence type="ECO:0000256" key="1">
    <source>
        <dbReference type="SAM" id="Phobius"/>
    </source>
</evidence>
<accession>A0A835AHU5</accession>
<evidence type="ECO:0000313" key="3">
    <source>
        <dbReference type="Proteomes" id="UP000636709"/>
    </source>
</evidence>
<dbReference type="Proteomes" id="UP000636709">
    <property type="component" value="Unassembled WGS sequence"/>
</dbReference>
<dbReference type="EMBL" id="JACEFO010002486">
    <property type="protein sequence ID" value="KAF8657906.1"/>
    <property type="molecule type" value="Genomic_DNA"/>
</dbReference>
<organism evidence="2 3">
    <name type="scientific">Digitaria exilis</name>
    <dbReference type="NCBI Taxonomy" id="1010633"/>
    <lineage>
        <taxon>Eukaryota</taxon>
        <taxon>Viridiplantae</taxon>
        <taxon>Streptophyta</taxon>
        <taxon>Embryophyta</taxon>
        <taxon>Tracheophyta</taxon>
        <taxon>Spermatophyta</taxon>
        <taxon>Magnoliopsida</taxon>
        <taxon>Liliopsida</taxon>
        <taxon>Poales</taxon>
        <taxon>Poaceae</taxon>
        <taxon>PACMAD clade</taxon>
        <taxon>Panicoideae</taxon>
        <taxon>Panicodae</taxon>
        <taxon>Paniceae</taxon>
        <taxon>Anthephorinae</taxon>
        <taxon>Digitaria</taxon>
    </lineage>
</organism>
<name>A0A835AHU5_9POAL</name>
<dbReference type="Gene3D" id="1.20.1280.50">
    <property type="match status" value="1"/>
</dbReference>
<dbReference type="AlphaFoldDB" id="A0A835AHU5"/>
<keyword evidence="1" id="KW-0472">Membrane</keyword>
<dbReference type="OrthoDB" id="599103at2759"/>
<reference evidence="2" key="1">
    <citation type="submission" date="2020-07" db="EMBL/GenBank/DDBJ databases">
        <title>Genome sequence and genetic diversity analysis of an under-domesticated orphan crop, white fonio (Digitaria exilis).</title>
        <authorList>
            <person name="Bennetzen J.L."/>
            <person name="Chen S."/>
            <person name="Ma X."/>
            <person name="Wang X."/>
            <person name="Yssel A.E.J."/>
            <person name="Chaluvadi S.R."/>
            <person name="Johnson M."/>
            <person name="Gangashetty P."/>
            <person name="Hamidou F."/>
            <person name="Sanogo M.D."/>
            <person name="Zwaenepoel A."/>
            <person name="Wallace J."/>
            <person name="Van De Peer Y."/>
            <person name="Van Deynze A."/>
        </authorList>
    </citation>
    <scope>NUCLEOTIDE SEQUENCE</scope>
    <source>
        <tissue evidence="2">Leaves</tissue>
    </source>
</reference>
<dbReference type="PANTHER" id="PTHR33165">
    <property type="entry name" value="F-BOX DOMAIN CONTAINING PROTEIN-LIKE-RELATED"/>
    <property type="match status" value="1"/>
</dbReference>
<sequence>MSSPAAKCRRTWDAGSLWASLPQDLLGTVASRLLAGDLLDYVRLRAVCTSWRSGTTSPRGRGVTDPRFHPRRWMMLPEGHCLHPGHPDLRGYIRFLNLDTGALVRVRIPLFEDHCAIDSVDGLVLLLRDPDQHGAVRLLHPFTGDVVELPPLGTLAFLMDGCPAAYKNRRLAMEVCASVSFDNAGAITVMLALHTVLRVAYLQDGAGAGRQLQPPKLIATIPASKLVYPGGLVECGSEILVLGHNDMPESQLLVYKLTDLVLQRFVPTKNIGGNTLFLDERNLTVSSKVLSTVEGDNAVFIRSGPPYLAQYHFGSGSLSPAIDSCSLYGRAQGPSNLVHYIFSCLIRNRWYVGVFTLFSFCTVSPYCQLFCFGLAINFRIMCL</sequence>
<keyword evidence="3" id="KW-1185">Reference proteome</keyword>
<protein>
    <recommendedName>
        <fullName evidence="4">F-box domain-containing protein</fullName>
    </recommendedName>
</protein>
<gene>
    <name evidence="2" type="ORF">HU200_059716</name>
</gene>
<feature type="transmembrane region" description="Helical" evidence="1">
    <location>
        <begin position="350"/>
        <end position="376"/>
    </location>
</feature>
<dbReference type="InterPro" id="IPR036047">
    <property type="entry name" value="F-box-like_dom_sf"/>
</dbReference>
<dbReference type="SUPFAM" id="SSF81383">
    <property type="entry name" value="F-box domain"/>
    <property type="match status" value="1"/>
</dbReference>
<evidence type="ECO:0008006" key="4">
    <source>
        <dbReference type="Google" id="ProtNLM"/>
    </source>
</evidence>
<dbReference type="PANTHER" id="PTHR33165:SF53">
    <property type="entry name" value="OS04G0486300 PROTEIN"/>
    <property type="match status" value="1"/>
</dbReference>
<proteinExistence type="predicted"/>
<comment type="caution">
    <text evidence="2">The sequence shown here is derived from an EMBL/GenBank/DDBJ whole genome shotgun (WGS) entry which is preliminary data.</text>
</comment>
<keyword evidence="1" id="KW-0812">Transmembrane</keyword>
<keyword evidence="1" id="KW-1133">Transmembrane helix</keyword>
<evidence type="ECO:0000313" key="2">
    <source>
        <dbReference type="EMBL" id="KAF8657906.1"/>
    </source>
</evidence>